<proteinExistence type="predicted"/>
<comment type="caution">
    <text evidence="1">The sequence shown here is derived from an EMBL/GenBank/DDBJ whole genome shotgun (WGS) entry which is preliminary data.</text>
</comment>
<dbReference type="AlphaFoldDB" id="A0A443JCH1"/>
<evidence type="ECO:0000313" key="1">
    <source>
        <dbReference type="EMBL" id="RWR18235.1"/>
    </source>
</evidence>
<dbReference type="Proteomes" id="UP000285970">
    <property type="component" value="Unassembled WGS sequence"/>
</dbReference>
<protein>
    <submittedName>
        <fullName evidence="1">Uncharacterized protein</fullName>
    </submittedName>
</protein>
<evidence type="ECO:0000313" key="2">
    <source>
        <dbReference type="Proteomes" id="UP000285970"/>
    </source>
</evidence>
<reference evidence="1 2" key="1">
    <citation type="journal article" date="2018" name="Front. Microbiol.">
        <title>Novel Insights Into Bacterial Dimethylsulfoniopropionate Catabolism in the East China Sea.</title>
        <authorList>
            <person name="Liu J."/>
            <person name="Liu J."/>
            <person name="Zhang S.H."/>
            <person name="Liang J."/>
            <person name="Lin H."/>
            <person name="Song D."/>
            <person name="Yang G.P."/>
            <person name="Todd J.D."/>
            <person name="Zhang X.H."/>
        </authorList>
    </citation>
    <scope>NUCLEOTIDE SEQUENCE [LARGE SCALE GENOMIC DNA]</scope>
    <source>
        <strain evidence="1 2">ZYFD042</strain>
    </source>
</reference>
<accession>A0A443JCH1</accession>
<sequence>MPAVPASSFPHDSRLLDTREADSHIEVANVLLKDVGARLQALESYLEAARTSPAAGSKLAAADDLTPYNPLSFQVRSCLSVGVDSIRMVCRFIEVAKELPMLAHYAPLRVAVESTSLGIWLLGSGTKQKRAWQSLRLSYRNNEDLEGLESVLEAANETRPDRQWVRERLRGLQADLPDYRNHDLTKFPNNTDLVIEADRRVAAKRMALNGLQVWKSCSGVAHANDDVIRTLLERVPIERTERGYIFHMTSRMLLTAAFAVTAVENAEVLRDQIEEASASAGSTSGARRGG</sequence>
<dbReference type="EMBL" id="RBZY01000032">
    <property type="protein sequence ID" value="RWR18235.1"/>
    <property type="molecule type" value="Genomic_DNA"/>
</dbReference>
<organism evidence="1 2">
    <name type="scientific">Microbacterium enclense</name>
    <dbReference type="NCBI Taxonomy" id="993073"/>
    <lineage>
        <taxon>Bacteria</taxon>
        <taxon>Bacillati</taxon>
        <taxon>Actinomycetota</taxon>
        <taxon>Actinomycetes</taxon>
        <taxon>Micrococcales</taxon>
        <taxon>Microbacteriaceae</taxon>
        <taxon>Microbacterium</taxon>
    </lineage>
</organism>
<gene>
    <name evidence="1" type="ORF">D8Y23_10060</name>
</gene>
<name>A0A443JCH1_9MICO</name>
<dbReference type="RefSeq" id="WP_164878199.1">
    <property type="nucleotide sequence ID" value="NZ_RBZY01000032.1"/>
</dbReference>